<sequence>MALKDNWQQERIGRQQTVQERQQHVQTTLELWQQERQNQALDDQAVRQEFVTNLQQQTQELLTNHREERLLVAEEIQQQLQDFIQQLSQEVAEFLQHTTQERSEIASHLHQRLSQFREDLGNTVTDLLADYQQQRLEAREPLLEDLAVFRQTLSQEVQRYLGELDSLHQQMAQGLQQQLQQSRTDRQESVKALFVDLGEFRSELQNYHQKLQQSVWGNSRREPRLVLTPQRSIPGKKPIATRKSAPSSKPPLKTKLTSKPQAAPRSVQPQPTIPAFQLEPVTPDQQVYNYIQSHQNGARLAEIEQALGINRVQTVDAIRVLLQQGRISQRDRVYISSKK</sequence>
<protein>
    <recommendedName>
        <fullName evidence="4">Gas vesicle protein C</fullName>
    </recommendedName>
</protein>
<accession>A0A7Z9BN81</accession>
<evidence type="ECO:0000256" key="2">
    <source>
        <dbReference type="ARBA" id="ARBA00035108"/>
    </source>
</evidence>
<feature type="region of interest" description="Disordered" evidence="5">
    <location>
        <begin position="223"/>
        <end position="269"/>
    </location>
</feature>
<reference evidence="6" key="1">
    <citation type="submission" date="2019-10" db="EMBL/GenBank/DDBJ databases">
        <authorList>
            <consortium name="Genoscope - CEA"/>
            <person name="William W."/>
        </authorList>
    </citation>
    <scope>NUCLEOTIDE SEQUENCE [LARGE SCALE GENOMIC DNA]</scope>
    <source>
        <strain evidence="6">BBR_PRJEB10992</strain>
    </source>
</reference>
<dbReference type="RefSeq" id="WP_083620238.1">
    <property type="nucleotide sequence ID" value="NZ_LR734865.1"/>
</dbReference>
<name>A0A7Z9BN81_9CYAN</name>
<keyword evidence="7" id="KW-1185">Reference proteome</keyword>
<evidence type="ECO:0000256" key="3">
    <source>
        <dbReference type="ARBA" id="ARBA00035635"/>
    </source>
</evidence>
<dbReference type="AlphaFoldDB" id="A0A7Z9BN81"/>
<dbReference type="SUPFAM" id="SSF58113">
    <property type="entry name" value="Apolipoprotein A-I"/>
    <property type="match status" value="1"/>
</dbReference>
<gene>
    <name evidence="6" type="ORF">PL8927_540040</name>
</gene>
<evidence type="ECO:0000256" key="4">
    <source>
        <dbReference type="ARBA" id="ARBA00035699"/>
    </source>
</evidence>
<comment type="similarity">
    <text evidence="3">Belongs to the gas vesicle GvpC family.</text>
</comment>
<dbReference type="EMBL" id="CZCU02000129">
    <property type="protein sequence ID" value="VXD16289.1"/>
    <property type="molecule type" value="Genomic_DNA"/>
</dbReference>
<dbReference type="NCBIfam" id="TIGR02641">
    <property type="entry name" value="gvpC_cyan_rpt"/>
    <property type="match status" value="2"/>
</dbReference>
<dbReference type="GO" id="GO:0031411">
    <property type="term" value="C:gas vesicle"/>
    <property type="evidence" value="ECO:0007669"/>
    <property type="project" value="UniProtKB-SubCell"/>
</dbReference>
<organism evidence="6 7">
    <name type="scientific">Planktothrix serta PCC 8927</name>
    <dbReference type="NCBI Taxonomy" id="671068"/>
    <lineage>
        <taxon>Bacteria</taxon>
        <taxon>Bacillati</taxon>
        <taxon>Cyanobacteriota</taxon>
        <taxon>Cyanophyceae</taxon>
        <taxon>Oscillatoriophycideae</taxon>
        <taxon>Oscillatoriales</taxon>
        <taxon>Microcoleaceae</taxon>
        <taxon>Planktothrix</taxon>
    </lineage>
</organism>
<comment type="subcellular location">
    <subcellularLocation>
        <location evidence="2">Gas vesicle</location>
    </subcellularLocation>
</comment>
<dbReference type="Gene3D" id="1.20.5.1230">
    <property type="entry name" value="Apolipoprotein A-I"/>
    <property type="match status" value="1"/>
</dbReference>
<keyword evidence="1" id="KW-0304">Gas vesicle</keyword>
<comment type="caution">
    <text evidence="6">The sequence shown here is derived from an EMBL/GenBank/DDBJ whole genome shotgun (WGS) entry which is preliminary data.</text>
</comment>
<evidence type="ECO:0000256" key="1">
    <source>
        <dbReference type="ARBA" id="ARBA00022987"/>
    </source>
</evidence>
<evidence type="ECO:0000256" key="5">
    <source>
        <dbReference type="SAM" id="MobiDB-lite"/>
    </source>
</evidence>
<proteinExistence type="inferred from homology"/>
<dbReference type="InterPro" id="IPR002003">
    <property type="entry name" value="Gas-vesicle_GvpC"/>
</dbReference>
<dbReference type="Proteomes" id="UP000184550">
    <property type="component" value="Unassembled WGS sequence"/>
</dbReference>
<feature type="compositionally biased region" description="Low complexity" evidence="5">
    <location>
        <begin position="243"/>
        <end position="260"/>
    </location>
</feature>
<evidence type="ECO:0000313" key="7">
    <source>
        <dbReference type="Proteomes" id="UP000184550"/>
    </source>
</evidence>
<dbReference type="OrthoDB" id="450690at2"/>
<evidence type="ECO:0000313" key="6">
    <source>
        <dbReference type="EMBL" id="VXD16289.1"/>
    </source>
</evidence>
<dbReference type="GO" id="GO:0031412">
    <property type="term" value="P:gas vesicle organization"/>
    <property type="evidence" value="ECO:0007669"/>
    <property type="project" value="InterPro"/>
</dbReference>